<dbReference type="Proteomes" id="UP000199664">
    <property type="component" value="Unassembled WGS sequence"/>
</dbReference>
<dbReference type="OrthoDB" id="1432662at2"/>
<proteinExistence type="predicted"/>
<dbReference type="STRING" id="1036779.SAMN04515666_110211"/>
<dbReference type="InterPro" id="IPR012349">
    <property type="entry name" value="Split_barrel_FMN-bd"/>
</dbReference>
<evidence type="ECO:0000259" key="1">
    <source>
        <dbReference type="Pfam" id="PF16242"/>
    </source>
</evidence>
<feature type="domain" description="General stress protein FMN-binding split barrel" evidence="1">
    <location>
        <begin position="8"/>
        <end position="152"/>
    </location>
</feature>
<name>A0A1H7XYQ5_9HYPH</name>
<evidence type="ECO:0000313" key="2">
    <source>
        <dbReference type="EMBL" id="SEM38089.1"/>
    </source>
</evidence>
<gene>
    <name evidence="2" type="ORF">SAMN04515666_110211</name>
</gene>
<dbReference type="PANTHER" id="PTHR34818">
    <property type="entry name" value="PROTEIN BLI-3"/>
    <property type="match status" value="1"/>
</dbReference>
<accession>A0A1H7XYQ5</accession>
<dbReference type="AlphaFoldDB" id="A0A1H7XYQ5"/>
<evidence type="ECO:0000313" key="3">
    <source>
        <dbReference type="Proteomes" id="UP000199664"/>
    </source>
</evidence>
<keyword evidence="3" id="KW-1185">Reference proteome</keyword>
<dbReference type="RefSeq" id="WP_091841263.1">
    <property type="nucleotide sequence ID" value="NZ_FOAN01000010.1"/>
</dbReference>
<dbReference type="SUPFAM" id="SSF50475">
    <property type="entry name" value="FMN-binding split barrel"/>
    <property type="match status" value="1"/>
</dbReference>
<dbReference type="Gene3D" id="2.30.110.10">
    <property type="entry name" value="Electron Transport, Fmn-binding Protein, Chain A"/>
    <property type="match status" value="1"/>
</dbReference>
<dbReference type="PANTHER" id="PTHR34818:SF1">
    <property type="entry name" value="PROTEIN BLI-3"/>
    <property type="match status" value="1"/>
</dbReference>
<dbReference type="EMBL" id="FOAN01000010">
    <property type="protein sequence ID" value="SEM38089.1"/>
    <property type="molecule type" value="Genomic_DNA"/>
</dbReference>
<dbReference type="InterPro" id="IPR052917">
    <property type="entry name" value="Stress-Dev_Protein"/>
</dbReference>
<dbReference type="Pfam" id="PF16242">
    <property type="entry name" value="Pyrid_ox_like"/>
    <property type="match status" value="1"/>
</dbReference>
<protein>
    <submittedName>
        <fullName evidence="2">General stress protein 26</fullName>
    </submittedName>
</protein>
<organism evidence="2 3">
    <name type="scientific">Bosea lupini</name>
    <dbReference type="NCBI Taxonomy" id="1036779"/>
    <lineage>
        <taxon>Bacteria</taxon>
        <taxon>Pseudomonadati</taxon>
        <taxon>Pseudomonadota</taxon>
        <taxon>Alphaproteobacteria</taxon>
        <taxon>Hyphomicrobiales</taxon>
        <taxon>Boseaceae</taxon>
        <taxon>Bosea</taxon>
    </lineage>
</organism>
<reference evidence="3" key="1">
    <citation type="submission" date="2016-10" db="EMBL/GenBank/DDBJ databases">
        <authorList>
            <person name="Varghese N."/>
            <person name="Submissions S."/>
        </authorList>
    </citation>
    <scope>NUCLEOTIDE SEQUENCE [LARGE SCALE GENOMIC DNA]</scope>
    <source>
        <strain evidence="3">LMG 26383,CCUG 61248,R- 45681</strain>
    </source>
</reference>
<dbReference type="InterPro" id="IPR038725">
    <property type="entry name" value="YdaG_split_barrel_FMN-bd"/>
</dbReference>
<sequence>MTRKTDQDRAWELIEEIGLCMLVSHDGNGDQLRARPMSAHAHRDEDAIYFLTDLRSHKDDEIEINENVCLCFGDNGSYKYVSVTGTGNLLDDRDRVAELWSPAARAFWESKDDPNIRVLKVRPTLAEFWDSPGKIVTSVKMAAAAITGSRPDLGSNRKVLL</sequence>